<dbReference type="PROSITE" id="PS51144">
    <property type="entry name" value="ALPHA_CA_2"/>
    <property type="match status" value="1"/>
</dbReference>
<keyword evidence="5" id="KW-0862">Zinc</keyword>
<gene>
    <name evidence="10" type="primary">CA2_5</name>
    <name evidence="10" type="ORF">FJT64_022702</name>
</gene>
<dbReference type="GO" id="GO:0005737">
    <property type="term" value="C:cytoplasm"/>
    <property type="evidence" value="ECO:0007669"/>
    <property type="project" value="TreeGrafter"/>
</dbReference>
<dbReference type="Proteomes" id="UP000440578">
    <property type="component" value="Unassembled WGS sequence"/>
</dbReference>
<comment type="caution">
    <text evidence="10">The sequence shown here is derived from an EMBL/GenBank/DDBJ whole genome shotgun (WGS) entry which is preliminary data.</text>
</comment>
<evidence type="ECO:0000256" key="6">
    <source>
        <dbReference type="ARBA" id="ARBA00023239"/>
    </source>
</evidence>
<dbReference type="EC" id="4.2.1.1" evidence="3"/>
<dbReference type="PANTHER" id="PTHR18952">
    <property type="entry name" value="CARBONIC ANHYDRASE"/>
    <property type="match status" value="1"/>
</dbReference>
<dbReference type="OrthoDB" id="429145at2759"/>
<evidence type="ECO:0000256" key="2">
    <source>
        <dbReference type="ARBA" id="ARBA00010718"/>
    </source>
</evidence>
<keyword evidence="6" id="KW-0456">Lyase</keyword>
<keyword evidence="11" id="KW-1185">Reference proteome</keyword>
<dbReference type="AlphaFoldDB" id="A0A6A4WPN8"/>
<dbReference type="EMBL" id="VIIS01000728">
    <property type="protein sequence ID" value="KAF0305714.1"/>
    <property type="molecule type" value="Genomic_DNA"/>
</dbReference>
<dbReference type="GO" id="GO:0004089">
    <property type="term" value="F:carbonate dehydratase activity"/>
    <property type="evidence" value="ECO:0007669"/>
    <property type="project" value="UniProtKB-EC"/>
</dbReference>
<sequence>MARPLSLWLLLLLLPVPLLVSASDADSRDEDDCAPVSPEQHPCYEVTGLRQSPISIDACAASVSVHQPLRITQLDRVPRRMTLENADGLVLGETRWYPDQQPTVSGGQLRGQFALELLELHWGANSSSGSEHRVNGRRYAGELHLGFRNVKYATLEEALQNVDGLLGLAVLLDEGARSPGRGITALAAGLFELGRAPSRAELRAPPTLRELLPDDLHRYVQYSGSATSGDCLETTTWLVFLTPVRVLPIELDVLRSLRDAEGRRLCSSAGRPLQPLSGRTLIRKGRAAGCDNK</sequence>
<dbReference type="InterPro" id="IPR001148">
    <property type="entry name" value="CA_dom"/>
</dbReference>
<name>A0A6A4WPN8_AMPAM</name>
<protein>
    <recommendedName>
        <fullName evidence="3">carbonic anhydrase</fullName>
        <ecNumber evidence="3">4.2.1.1</ecNumber>
    </recommendedName>
</protein>
<organism evidence="10 11">
    <name type="scientific">Amphibalanus amphitrite</name>
    <name type="common">Striped barnacle</name>
    <name type="synonym">Balanus amphitrite</name>
    <dbReference type="NCBI Taxonomy" id="1232801"/>
    <lineage>
        <taxon>Eukaryota</taxon>
        <taxon>Metazoa</taxon>
        <taxon>Ecdysozoa</taxon>
        <taxon>Arthropoda</taxon>
        <taxon>Crustacea</taxon>
        <taxon>Multicrustacea</taxon>
        <taxon>Cirripedia</taxon>
        <taxon>Thoracica</taxon>
        <taxon>Thoracicalcarea</taxon>
        <taxon>Balanomorpha</taxon>
        <taxon>Balanoidea</taxon>
        <taxon>Balanidae</taxon>
        <taxon>Amphibalaninae</taxon>
        <taxon>Amphibalanus</taxon>
    </lineage>
</organism>
<evidence type="ECO:0000256" key="1">
    <source>
        <dbReference type="ARBA" id="ARBA00001947"/>
    </source>
</evidence>
<dbReference type="CDD" id="cd00326">
    <property type="entry name" value="alpha_CA"/>
    <property type="match status" value="1"/>
</dbReference>
<comment type="similarity">
    <text evidence="2">Belongs to the alpha-carbonic anhydrase family.</text>
</comment>
<reference evidence="10 11" key="1">
    <citation type="submission" date="2019-07" db="EMBL/GenBank/DDBJ databases">
        <title>Draft genome assembly of a fouling barnacle, Amphibalanus amphitrite (Darwin, 1854): The first reference genome for Thecostraca.</title>
        <authorList>
            <person name="Kim W."/>
        </authorList>
    </citation>
    <scope>NUCLEOTIDE SEQUENCE [LARGE SCALE GENOMIC DNA]</scope>
    <source>
        <strain evidence="10">SNU_AA5</strain>
        <tissue evidence="10">Soma without cirri and trophi</tissue>
    </source>
</reference>
<evidence type="ECO:0000256" key="8">
    <source>
        <dbReference type="SAM" id="SignalP"/>
    </source>
</evidence>
<comment type="catalytic activity">
    <reaction evidence="7">
        <text>hydrogencarbonate + H(+) = CO2 + H2O</text>
        <dbReference type="Rhea" id="RHEA:10748"/>
        <dbReference type="ChEBI" id="CHEBI:15377"/>
        <dbReference type="ChEBI" id="CHEBI:15378"/>
        <dbReference type="ChEBI" id="CHEBI:16526"/>
        <dbReference type="ChEBI" id="CHEBI:17544"/>
        <dbReference type="EC" id="4.2.1.1"/>
    </reaction>
</comment>
<dbReference type="SUPFAM" id="SSF51069">
    <property type="entry name" value="Carbonic anhydrase"/>
    <property type="match status" value="1"/>
</dbReference>
<evidence type="ECO:0000313" key="10">
    <source>
        <dbReference type="EMBL" id="KAF0305714.1"/>
    </source>
</evidence>
<proteinExistence type="inferred from homology"/>
<evidence type="ECO:0000256" key="4">
    <source>
        <dbReference type="ARBA" id="ARBA00022723"/>
    </source>
</evidence>
<dbReference type="Gene3D" id="3.10.200.10">
    <property type="entry name" value="Alpha carbonic anhydrase"/>
    <property type="match status" value="1"/>
</dbReference>
<comment type="cofactor">
    <cofactor evidence="1">
        <name>Zn(2+)</name>
        <dbReference type="ChEBI" id="CHEBI:29105"/>
    </cofactor>
</comment>
<feature type="chain" id="PRO_5025387938" description="carbonic anhydrase" evidence="8">
    <location>
        <begin position="23"/>
        <end position="293"/>
    </location>
</feature>
<keyword evidence="8" id="KW-0732">Signal</keyword>
<dbReference type="PANTHER" id="PTHR18952:SF141">
    <property type="entry name" value="CARBONIC ANHYDRASE"/>
    <property type="match status" value="1"/>
</dbReference>
<accession>A0A6A4WPN8</accession>
<evidence type="ECO:0000313" key="11">
    <source>
        <dbReference type="Proteomes" id="UP000440578"/>
    </source>
</evidence>
<feature type="domain" description="Alpha-carbonic anhydrase" evidence="9">
    <location>
        <begin position="20"/>
        <end position="285"/>
    </location>
</feature>
<dbReference type="Pfam" id="PF00194">
    <property type="entry name" value="Carb_anhydrase"/>
    <property type="match status" value="1"/>
</dbReference>
<dbReference type="InterPro" id="IPR023561">
    <property type="entry name" value="Carbonic_anhydrase_a-class"/>
</dbReference>
<evidence type="ECO:0000256" key="7">
    <source>
        <dbReference type="ARBA" id="ARBA00048348"/>
    </source>
</evidence>
<evidence type="ECO:0000256" key="3">
    <source>
        <dbReference type="ARBA" id="ARBA00012925"/>
    </source>
</evidence>
<dbReference type="SMART" id="SM01057">
    <property type="entry name" value="Carb_anhydrase"/>
    <property type="match status" value="1"/>
</dbReference>
<dbReference type="GO" id="GO:0008270">
    <property type="term" value="F:zinc ion binding"/>
    <property type="evidence" value="ECO:0007669"/>
    <property type="project" value="InterPro"/>
</dbReference>
<evidence type="ECO:0000259" key="9">
    <source>
        <dbReference type="PROSITE" id="PS51144"/>
    </source>
</evidence>
<dbReference type="InterPro" id="IPR036398">
    <property type="entry name" value="CA_dom_sf"/>
</dbReference>
<feature type="signal peptide" evidence="8">
    <location>
        <begin position="1"/>
        <end position="22"/>
    </location>
</feature>
<keyword evidence="4" id="KW-0479">Metal-binding</keyword>
<evidence type="ECO:0000256" key="5">
    <source>
        <dbReference type="ARBA" id="ARBA00022833"/>
    </source>
</evidence>